<evidence type="ECO:0000313" key="1">
    <source>
        <dbReference type="EMBL" id="CAG8526039.1"/>
    </source>
</evidence>
<reference evidence="1" key="1">
    <citation type="submission" date="2021-06" db="EMBL/GenBank/DDBJ databases">
        <authorList>
            <person name="Kallberg Y."/>
            <person name="Tangrot J."/>
            <person name="Rosling A."/>
        </authorList>
    </citation>
    <scope>NUCLEOTIDE SEQUENCE</scope>
    <source>
        <strain evidence="1">CL356</strain>
    </source>
</reference>
<evidence type="ECO:0000313" key="2">
    <source>
        <dbReference type="Proteomes" id="UP000789525"/>
    </source>
</evidence>
<proteinExistence type="predicted"/>
<organism evidence="1 2">
    <name type="scientific">Acaulospora colombiana</name>
    <dbReference type="NCBI Taxonomy" id="27376"/>
    <lineage>
        <taxon>Eukaryota</taxon>
        <taxon>Fungi</taxon>
        <taxon>Fungi incertae sedis</taxon>
        <taxon>Mucoromycota</taxon>
        <taxon>Glomeromycotina</taxon>
        <taxon>Glomeromycetes</taxon>
        <taxon>Diversisporales</taxon>
        <taxon>Acaulosporaceae</taxon>
        <taxon>Acaulospora</taxon>
    </lineage>
</organism>
<dbReference type="Proteomes" id="UP000789525">
    <property type="component" value="Unassembled WGS sequence"/>
</dbReference>
<accession>A0ACA9LFD1</accession>
<dbReference type="EMBL" id="CAJVPT010005968">
    <property type="protein sequence ID" value="CAG8526039.1"/>
    <property type="molecule type" value="Genomic_DNA"/>
</dbReference>
<keyword evidence="2" id="KW-1185">Reference proteome</keyword>
<protein>
    <submittedName>
        <fullName evidence="1">16390_t:CDS:1</fullName>
    </submittedName>
</protein>
<gene>
    <name evidence="1" type="ORF">ACOLOM_LOCUS3868</name>
</gene>
<comment type="caution">
    <text evidence="1">The sequence shown here is derived from an EMBL/GenBank/DDBJ whole genome shotgun (WGS) entry which is preliminary data.</text>
</comment>
<name>A0ACA9LFD1_9GLOM</name>
<sequence>MSQLALTIETDDLISKADNDIITRENLADVVPDDSETSIPYRFYHIIDMAQIILRIAVWIRSLSKATQVDTIDLWKSLSYYPVAENLRKGMNSLDDQGNIQGPNFNLDRAEFLLWLCCLVISRNQDLVDEAYKKVVQLKDFSRSDVQPIIDLLTRSEDSIHKQAAYLGLRFLPLTECNSVGGPYGGIFWSDNHNFIVLAFKGTDTLSFTEWLTDANLERMDARSFLFGEVHEGFYTSLFPDNSYDYSRLKKQCPAARLSNAISMKAAALATLMHTRIFAAPESVGEHVNHRDAIVFGCPFVGDSDFAAGYRHLENQPKNTNKNLWRVIDDNDLVPRAFLGFHVASLGHYLSKYDLFNYVGIGDDVRFYQDGSKPSSERILYGPDPTALVFRNQDFDSPGLWPFFGLSEFGDQTSLERTAKYFEVMEKSRKYWDAKDSIEFAIRAKRRD</sequence>